<feature type="region of interest" description="Disordered" evidence="1">
    <location>
        <begin position="1"/>
        <end position="333"/>
    </location>
</feature>
<feature type="compositionally biased region" description="Polar residues" evidence="1">
    <location>
        <begin position="705"/>
        <end position="718"/>
    </location>
</feature>
<dbReference type="OrthoDB" id="6247010at2759"/>
<feature type="compositionally biased region" description="Polar residues" evidence="1">
    <location>
        <begin position="400"/>
        <end position="409"/>
    </location>
</feature>
<keyword evidence="3" id="KW-1185">Reference proteome</keyword>
<dbReference type="Proteomes" id="UP000001307">
    <property type="component" value="Unassembled WGS sequence"/>
</dbReference>
<feature type="compositionally biased region" description="Low complexity" evidence="1">
    <location>
        <begin position="668"/>
        <end position="678"/>
    </location>
</feature>
<evidence type="ECO:0000256" key="1">
    <source>
        <dbReference type="SAM" id="MobiDB-lite"/>
    </source>
</evidence>
<feature type="compositionally biased region" description="Polar residues" evidence="1">
    <location>
        <begin position="87"/>
        <end position="98"/>
    </location>
</feature>
<feature type="compositionally biased region" description="Polar residues" evidence="1">
    <location>
        <begin position="181"/>
        <end position="211"/>
    </location>
</feature>
<accession>E4X039</accession>
<dbReference type="AlphaFoldDB" id="E4X039"/>
<feature type="compositionally biased region" description="Gly residues" evidence="1">
    <location>
        <begin position="424"/>
        <end position="433"/>
    </location>
</feature>
<dbReference type="InParanoid" id="E4X039"/>
<sequence>MSGRSDCRSETPSEKAPEKQLESPEKMTLPEETNSQPSAAPAVSESLKLEAQAEIPQLQAPKIPAQAGWSESPSNPPSNPNWAPQPGAQQNPASSQPAGPNWDVHVDQSKAWDSEEKGNAQQPVAPTSQSAWPKTSASSGTDAWNPSRPNSTTFPGADTAAQWGPPPQSSQHPQQSTLPSTWPQHPSNQPTSTPAQSLPSSMPSSIGTSQIPPNPANPNWGPPSQHQSQQKSQHPPQSQVGPAAAPNWGPPTPSQSGDNRSGPWGPGSSGDAPATSAAQNAAPPSWNTPGSTPSTSQPQTPSWGTTQGEPRGSTSSWGTSGVDGIGLSSYGDSRQLKLPDISHLSEEQQKLINNNEGWGKRAISQNTKWEISESSQHDTRPRLPTQATGTELWDPKDWSQSRPQHNNEPSPWDQPQRPSYTNPGGRGGYGGGRDWQHHDKRPNDNISGWPGDSRRPNPGGMPNYLNISNALKYNLLPASIRSQMQMCGRETLEQLDRHCQMLLQEWGKRESLASNMNQTNFSSYQQRQQIEQMINQHSSNEQKHRNDIMSLLNPGFGGGHRGGHPGSRPFPHIPDHSSSFPQEPIWGGLPKEPSKPHSDLDDMPNIGGINLNPPKQNDVVIPPAFVPGQRWEGAKQPMELERNKPIGEYQQNIPAIFKNTPNRESKWSDSAASDSPSWGNSNMREIWRGGPRGGSGGHWGGNHPDSNQTWGPHGNSQR</sequence>
<gene>
    <name evidence="2" type="ORF">GSOID_T00015068001</name>
</gene>
<feature type="compositionally biased region" description="Basic and acidic residues" evidence="1">
    <location>
        <begin position="434"/>
        <end position="443"/>
    </location>
</feature>
<feature type="region of interest" description="Disordered" evidence="1">
    <location>
        <begin position="657"/>
        <end position="718"/>
    </location>
</feature>
<evidence type="ECO:0000313" key="3">
    <source>
        <dbReference type="Proteomes" id="UP000001307"/>
    </source>
</evidence>
<dbReference type="EMBL" id="FN653020">
    <property type="protein sequence ID" value="CBY23137.1"/>
    <property type="molecule type" value="Genomic_DNA"/>
</dbReference>
<evidence type="ECO:0000313" key="2">
    <source>
        <dbReference type="EMBL" id="CBY23137.1"/>
    </source>
</evidence>
<feature type="compositionally biased region" description="Basic and acidic residues" evidence="1">
    <location>
        <begin position="1"/>
        <end position="29"/>
    </location>
</feature>
<feature type="region of interest" description="Disordered" evidence="1">
    <location>
        <begin position="352"/>
        <end position="463"/>
    </location>
</feature>
<feature type="compositionally biased region" description="Polar residues" evidence="1">
    <location>
        <begin position="119"/>
        <end position="154"/>
    </location>
</feature>
<feature type="compositionally biased region" description="Low complexity" evidence="1">
    <location>
        <begin position="217"/>
        <end position="239"/>
    </location>
</feature>
<reference evidence="2" key="1">
    <citation type="journal article" date="2010" name="Science">
        <title>Plasticity of animal genome architecture unmasked by rapid evolution of a pelagic tunicate.</title>
        <authorList>
            <person name="Denoeud F."/>
            <person name="Henriet S."/>
            <person name="Mungpakdee S."/>
            <person name="Aury J.M."/>
            <person name="Da Silva C."/>
            <person name="Brinkmann H."/>
            <person name="Mikhaleva J."/>
            <person name="Olsen L.C."/>
            <person name="Jubin C."/>
            <person name="Canestro C."/>
            <person name="Bouquet J.M."/>
            <person name="Danks G."/>
            <person name="Poulain J."/>
            <person name="Campsteijn C."/>
            <person name="Adamski M."/>
            <person name="Cross I."/>
            <person name="Yadetie F."/>
            <person name="Muffato M."/>
            <person name="Louis A."/>
            <person name="Butcher S."/>
            <person name="Tsagkogeorga G."/>
            <person name="Konrad A."/>
            <person name="Singh S."/>
            <person name="Jensen M.F."/>
            <person name="Cong E.H."/>
            <person name="Eikeseth-Otteraa H."/>
            <person name="Noel B."/>
            <person name="Anthouard V."/>
            <person name="Porcel B.M."/>
            <person name="Kachouri-Lafond R."/>
            <person name="Nishino A."/>
            <person name="Ugolini M."/>
            <person name="Chourrout P."/>
            <person name="Nishida H."/>
            <person name="Aasland R."/>
            <person name="Huzurbazar S."/>
            <person name="Westhof E."/>
            <person name="Delsuc F."/>
            <person name="Lehrach H."/>
            <person name="Reinhardt R."/>
            <person name="Weissenbach J."/>
            <person name="Roy S.W."/>
            <person name="Artiguenave F."/>
            <person name="Postlethwait J.H."/>
            <person name="Manak J.R."/>
            <person name="Thompson E.M."/>
            <person name="Jaillon O."/>
            <person name="Du Pasquier L."/>
            <person name="Boudinot P."/>
            <person name="Liberles D.A."/>
            <person name="Volff J.N."/>
            <person name="Philippe H."/>
            <person name="Lenhard B."/>
            <person name="Roest Crollius H."/>
            <person name="Wincker P."/>
            <person name="Chourrout D."/>
        </authorList>
    </citation>
    <scope>NUCLEOTIDE SEQUENCE [LARGE SCALE GENOMIC DNA]</scope>
</reference>
<feature type="compositionally biased region" description="Low complexity" evidence="1">
    <location>
        <begin position="272"/>
        <end position="308"/>
    </location>
</feature>
<feature type="compositionally biased region" description="Gly residues" evidence="1">
    <location>
        <begin position="690"/>
        <end position="700"/>
    </location>
</feature>
<feature type="compositionally biased region" description="Polar residues" evidence="1">
    <location>
        <begin position="363"/>
        <end position="374"/>
    </location>
</feature>
<name>E4X039_OIKDI</name>
<feature type="compositionally biased region" description="Basic and acidic residues" evidence="1">
    <location>
        <begin position="104"/>
        <end position="118"/>
    </location>
</feature>
<protein>
    <submittedName>
        <fullName evidence="2">Uncharacterized protein</fullName>
    </submittedName>
</protein>
<feature type="compositionally biased region" description="Low complexity" evidence="1">
    <location>
        <begin position="169"/>
        <end position="180"/>
    </location>
</feature>
<organism evidence="2">
    <name type="scientific">Oikopleura dioica</name>
    <name type="common">Tunicate</name>
    <dbReference type="NCBI Taxonomy" id="34765"/>
    <lineage>
        <taxon>Eukaryota</taxon>
        <taxon>Metazoa</taxon>
        <taxon>Chordata</taxon>
        <taxon>Tunicata</taxon>
        <taxon>Appendicularia</taxon>
        <taxon>Copelata</taxon>
        <taxon>Oikopleuridae</taxon>
        <taxon>Oikopleura</taxon>
    </lineage>
</organism>
<proteinExistence type="predicted"/>